<keyword evidence="7 13" id="KW-0418">Kinase</keyword>
<comment type="caution">
    <text evidence="13">The sequence shown here is derived from an EMBL/GenBank/DDBJ whole genome shotgun (WGS) entry which is preliminary data.</text>
</comment>
<dbReference type="Proteomes" id="UP000327011">
    <property type="component" value="Unassembled WGS sequence"/>
</dbReference>
<dbReference type="InterPro" id="IPR003661">
    <property type="entry name" value="HisK_dim/P_dom"/>
</dbReference>
<accession>A0A5J5K5R7</accession>
<evidence type="ECO:0000259" key="12">
    <source>
        <dbReference type="PROSITE" id="PS50109"/>
    </source>
</evidence>
<keyword evidence="14" id="KW-1185">Reference proteome</keyword>
<dbReference type="CDD" id="cd00082">
    <property type="entry name" value="HisKA"/>
    <property type="match status" value="1"/>
</dbReference>
<evidence type="ECO:0000256" key="11">
    <source>
        <dbReference type="SAM" id="MobiDB-lite"/>
    </source>
</evidence>
<proteinExistence type="predicted"/>
<keyword evidence="10" id="KW-0472">Membrane</keyword>
<dbReference type="GO" id="GO:0005886">
    <property type="term" value="C:plasma membrane"/>
    <property type="evidence" value="ECO:0007669"/>
    <property type="project" value="UniProtKB-SubCell"/>
</dbReference>
<evidence type="ECO:0000256" key="8">
    <source>
        <dbReference type="ARBA" id="ARBA00022989"/>
    </source>
</evidence>
<keyword evidence="8" id="KW-1133">Transmembrane helix</keyword>
<protein>
    <recommendedName>
        <fullName evidence="3">histidine kinase</fullName>
        <ecNumber evidence="3">2.7.13.3</ecNumber>
    </recommendedName>
</protein>
<evidence type="ECO:0000256" key="2">
    <source>
        <dbReference type="ARBA" id="ARBA00004236"/>
    </source>
</evidence>
<dbReference type="InterPro" id="IPR050428">
    <property type="entry name" value="TCS_sensor_his_kinase"/>
</dbReference>
<dbReference type="InterPro" id="IPR036097">
    <property type="entry name" value="HisK_dim/P_sf"/>
</dbReference>
<sequence>MPGSRLAFPRTTLPAPQMPRMSSGKFPSGSARCEATPCPATTVAGEPTELWPRRPLHVLEPDERTVFAGQKAIWLCEGQCEGQCRHMLSLGGRRHRAVRGSGTVSWSRLRKALGVPAVMLAGVIVVYRLLRRVGGISDNLARINIKDEYDQITHHRDPTQMSQLVGNINVSLDMLDRERQFASTVAHEIRSPLAGIRVSVEEAIADPDHADHPGAFREVLREVDRLEALATDLLLIARGRVAQRMEMIDLCELVRQEVAVRTDPIPVEVSSTSSGQVEAMHTQMREILTNLLDNAQRHARHSVRVDVGCGDRFARLAVSDDGPGIPLHEREHIFDRLYQLTSEPLRGDAGTGLGLSIVREIVKTYNGSVWVEPSPSGGARFVVQLPLASPVSTP</sequence>
<dbReference type="SUPFAM" id="SSF47384">
    <property type="entry name" value="Homodimeric domain of signal transducing histidine kinase"/>
    <property type="match status" value="1"/>
</dbReference>
<dbReference type="InterPro" id="IPR005467">
    <property type="entry name" value="His_kinase_dom"/>
</dbReference>
<dbReference type="SMART" id="SM00387">
    <property type="entry name" value="HATPase_c"/>
    <property type="match status" value="1"/>
</dbReference>
<dbReference type="PANTHER" id="PTHR45436:SF5">
    <property type="entry name" value="SENSOR HISTIDINE KINASE TRCS"/>
    <property type="match status" value="1"/>
</dbReference>
<dbReference type="PANTHER" id="PTHR45436">
    <property type="entry name" value="SENSOR HISTIDINE KINASE YKOH"/>
    <property type="match status" value="1"/>
</dbReference>
<evidence type="ECO:0000256" key="10">
    <source>
        <dbReference type="ARBA" id="ARBA00023136"/>
    </source>
</evidence>
<keyword evidence="9" id="KW-0902">Two-component regulatory system</keyword>
<evidence type="ECO:0000313" key="13">
    <source>
        <dbReference type="EMBL" id="KAA9378970.1"/>
    </source>
</evidence>
<dbReference type="EC" id="2.7.13.3" evidence="3"/>
<dbReference type="SUPFAM" id="SSF55874">
    <property type="entry name" value="ATPase domain of HSP90 chaperone/DNA topoisomerase II/histidine kinase"/>
    <property type="match status" value="1"/>
</dbReference>
<dbReference type="InterPro" id="IPR036890">
    <property type="entry name" value="HATPase_C_sf"/>
</dbReference>
<keyword evidence="5" id="KW-0808">Transferase</keyword>
<dbReference type="Pfam" id="PF00512">
    <property type="entry name" value="HisKA"/>
    <property type="match status" value="1"/>
</dbReference>
<evidence type="ECO:0000256" key="3">
    <source>
        <dbReference type="ARBA" id="ARBA00012438"/>
    </source>
</evidence>
<dbReference type="GO" id="GO:0000155">
    <property type="term" value="F:phosphorelay sensor kinase activity"/>
    <property type="evidence" value="ECO:0007669"/>
    <property type="project" value="InterPro"/>
</dbReference>
<name>A0A5J5K5R7_9ACTN</name>
<evidence type="ECO:0000313" key="14">
    <source>
        <dbReference type="Proteomes" id="UP000327011"/>
    </source>
</evidence>
<dbReference type="CDD" id="cd00075">
    <property type="entry name" value="HATPase"/>
    <property type="match status" value="1"/>
</dbReference>
<evidence type="ECO:0000256" key="9">
    <source>
        <dbReference type="ARBA" id="ARBA00023012"/>
    </source>
</evidence>
<comment type="subcellular location">
    <subcellularLocation>
        <location evidence="2">Cell membrane</location>
    </subcellularLocation>
</comment>
<dbReference type="EMBL" id="VYTZ01000004">
    <property type="protein sequence ID" value="KAA9378970.1"/>
    <property type="molecule type" value="Genomic_DNA"/>
</dbReference>
<feature type="domain" description="Histidine kinase" evidence="12">
    <location>
        <begin position="184"/>
        <end position="389"/>
    </location>
</feature>
<feature type="region of interest" description="Disordered" evidence="11">
    <location>
        <begin position="1"/>
        <end position="30"/>
    </location>
</feature>
<dbReference type="SMART" id="SM00388">
    <property type="entry name" value="HisKA"/>
    <property type="match status" value="1"/>
</dbReference>
<evidence type="ECO:0000256" key="4">
    <source>
        <dbReference type="ARBA" id="ARBA00022553"/>
    </source>
</evidence>
<evidence type="ECO:0000256" key="7">
    <source>
        <dbReference type="ARBA" id="ARBA00022777"/>
    </source>
</evidence>
<keyword evidence="4" id="KW-0597">Phosphoprotein</keyword>
<dbReference type="PRINTS" id="PR00344">
    <property type="entry name" value="BCTRLSENSOR"/>
</dbReference>
<dbReference type="InterPro" id="IPR003594">
    <property type="entry name" value="HATPase_dom"/>
</dbReference>
<evidence type="ECO:0000256" key="1">
    <source>
        <dbReference type="ARBA" id="ARBA00000085"/>
    </source>
</evidence>
<organism evidence="13 14">
    <name type="scientific">Microbispora cellulosiformans</name>
    <dbReference type="NCBI Taxonomy" id="2614688"/>
    <lineage>
        <taxon>Bacteria</taxon>
        <taxon>Bacillati</taxon>
        <taxon>Actinomycetota</taxon>
        <taxon>Actinomycetes</taxon>
        <taxon>Streptosporangiales</taxon>
        <taxon>Streptosporangiaceae</taxon>
        <taxon>Microbispora</taxon>
    </lineage>
</organism>
<dbReference type="AlphaFoldDB" id="A0A5J5K5R7"/>
<evidence type="ECO:0000256" key="5">
    <source>
        <dbReference type="ARBA" id="ARBA00022679"/>
    </source>
</evidence>
<comment type="catalytic activity">
    <reaction evidence="1">
        <text>ATP + protein L-histidine = ADP + protein N-phospho-L-histidine.</text>
        <dbReference type="EC" id="2.7.13.3"/>
    </reaction>
</comment>
<keyword evidence="6" id="KW-0812">Transmembrane</keyword>
<dbReference type="Gene3D" id="3.30.565.10">
    <property type="entry name" value="Histidine kinase-like ATPase, C-terminal domain"/>
    <property type="match status" value="1"/>
</dbReference>
<gene>
    <name evidence="13" type="ORF">F5972_12110</name>
</gene>
<dbReference type="Pfam" id="PF02518">
    <property type="entry name" value="HATPase_c"/>
    <property type="match status" value="1"/>
</dbReference>
<dbReference type="PROSITE" id="PS50109">
    <property type="entry name" value="HIS_KIN"/>
    <property type="match status" value="1"/>
</dbReference>
<reference evidence="13 14" key="1">
    <citation type="submission" date="2019-09" db="EMBL/GenBank/DDBJ databases">
        <title>Screening of Novel Bioactive Compounds from Soil-Associated.</title>
        <authorList>
            <person name="Gong X."/>
        </authorList>
    </citation>
    <scope>NUCLEOTIDE SEQUENCE [LARGE SCALE GENOMIC DNA]</scope>
    <source>
        <strain evidence="13 14">Gxj-6</strain>
    </source>
</reference>
<dbReference type="InterPro" id="IPR004358">
    <property type="entry name" value="Sig_transdc_His_kin-like_C"/>
</dbReference>
<dbReference type="Gene3D" id="1.10.287.130">
    <property type="match status" value="1"/>
</dbReference>
<evidence type="ECO:0000256" key="6">
    <source>
        <dbReference type="ARBA" id="ARBA00022692"/>
    </source>
</evidence>